<feature type="disulfide bond" evidence="5">
    <location>
        <begin position="187"/>
        <end position="263"/>
    </location>
</feature>
<dbReference type="InterPro" id="IPR002491">
    <property type="entry name" value="ABC_transptr_periplasmic_BD"/>
</dbReference>
<protein>
    <recommendedName>
        <fullName evidence="5">Vitamin B12-binding protein</fullName>
    </recommendedName>
</protein>
<dbReference type="NCBIfam" id="NF002894">
    <property type="entry name" value="PRK03379.1"/>
    <property type="match status" value="1"/>
</dbReference>
<dbReference type="GO" id="GO:0031419">
    <property type="term" value="F:cobalamin binding"/>
    <property type="evidence" value="ECO:0007669"/>
    <property type="project" value="InterPro"/>
</dbReference>
<gene>
    <name evidence="5 7" type="primary">btuF</name>
    <name evidence="7" type="ORF">SOASR030_24330</name>
</gene>
<feature type="site" description="Important for BtuC binding" evidence="5">
    <location>
        <position position="74"/>
    </location>
</feature>
<comment type="caution">
    <text evidence="5">Lacks conserved residue(s) required for the propagation of feature annotation.</text>
</comment>
<keyword evidence="8" id="KW-1185">Reference proteome</keyword>
<reference evidence="7" key="1">
    <citation type="submission" date="2022-06" db="EMBL/GenBank/DDBJ databases">
        <title>Draft genome sequences of Leminorella grimontii str. JCM5902.</title>
        <authorList>
            <person name="Wakabayashi Y."/>
            <person name="Kojima K."/>
        </authorList>
    </citation>
    <scope>NUCLEOTIDE SEQUENCE</scope>
    <source>
        <strain evidence="7">JCM 5902</strain>
    </source>
</reference>
<comment type="similarity">
    <text evidence="5">Belongs to the BtuF family.</text>
</comment>
<comment type="function">
    <text evidence="5">Part of the ABC transporter complex BtuCDF involved in vitamin B12 import. Binds vitamin B12 and delivers it to the periplasmic surface of BtuC.</text>
</comment>
<feature type="site" description="Important for BtuC binding" evidence="5">
    <location>
        <position position="206"/>
    </location>
</feature>
<keyword evidence="3 5" id="KW-0574">Periplasm</keyword>
<evidence type="ECO:0000313" key="7">
    <source>
        <dbReference type="EMBL" id="GKX56321.1"/>
    </source>
</evidence>
<dbReference type="HAMAP" id="MF_01000">
    <property type="entry name" value="BtuF"/>
    <property type="match status" value="1"/>
</dbReference>
<dbReference type="NCBIfam" id="NF038402">
    <property type="entry name" value="TroA_like"/>
    <property type="match status" value="1"/>
</dbReference>
<evidence type="ECO:0000256" key="5">
    <source>
        <dbReference type="HAMAP-Rule" id="MF_01000"/>
    </source>
</evidence>
<name>A0AAV5N2J6_9GAMM</name>
<dbReference type="Proteomes" id="UP001058124">
    <property type="component" value="Unassembled WGS sequence"/>
</dbReference>
<comment type="subunit">
    <text evidence="5">The complex is composed of two ATP-binding proteins (BtuD), two transmembrane proteins (BtuC) and a solute-binding protein (BtuF).</text>
</comment>
<evidence type="ECO:0000259" key="6">
    <source>
        <dbReference type="PROSITE" id="PS50983"/>
    </source>
</evidence>
<proteinExistence type="inferred from homology"/>
<evidence type="ECO:0000256" key="2">
    <source>
        <dbReference type="ARBA" id="ARBA00022729"/>
    </source>
</evidence>
<keyword evidence="1 5" id="KW-0813">Transport</keyword>
<dbReference type="Gene3D" id="3.40.50.1980">
    <property type="entry name" value="Nitrogenase molybdenum iron protein domain"/>
    <property type="match status" value="2"/>
</dbReference>
<keyword evidence="2 5" id="KW-0732">Signal</keyword>
<dbReference type="InterPro" id="IPR051030">
    <property type="entry name" value="Vitamin_B12-ABC_binding"/>
</dbReference>
<dbReference type="InterPro" id="IPR054828">
    <property type="entry name" value="Vit_B12_bind_prot"/>
</dbReference>
<feature type="binding site" evidence="5">
    <location>
        <position position="52"/>
    </location>
    <ligand>
        <name>cyanocob(III)alamin</name>
        <dbReference type="ChEBI" id="CHEBI:17439"/>
    </ligand>
</feature>
<comment type="caution">
    <text evidence="7">The sequence shown here is derived from an EMBL/GenBank/DDBJ whole genome shotgun (WGS) entry which is preliminary data.</text>
</comment>
<dbReference type="GO" id="GO:0042597">
    <property type="term" value="C:periplasmic space"/>
    <property type="evidence" value="ECO:0007669"/>
    <property type="project" value="UniProtKB-SubCell"/>
</dbReference>
<organism evidence="7 8">
    <name type="scientific">Leminorella grimontii</name>
    <dbReference type="NCBI Taxonomy" id="82981"/>
    <lineage>
        <taxon>Bacteria</taxon>
        <taxon>Pseudomonadati</taxon>
        <taxon>Pseudomonadota</taxon>
        <taxon>Gammaproteobacteria</taxon>
        <taxon>Enterobacterales</taxon>
        <taxon>Budviciaceae</taxon>
        <taxon>Leminorella</taxon>
    </lineage>
</organism>
<evidence type="ECO:0000256" key="1">
    <source>
        <dbReference type="ARBA" id="ARBA00022448"/>
    </source>
</evidence>
<comment type="subcellular location">
    <subcellularLocation>
        <location evidence="5">Periplasm</location>
    </subcellularLocation>
</comment>
<dbReference type="InterPro" id="IPR023544">
    <property type="entry name" value="ABC_transptr_vit_B12-bd"/>
</dbReference>
<sequence length="273" mass="29555">MQLAGWISVIVFSLVGTVAFAAAERVISFAPHATELAYAAGLGDSLIAASDYSDYPPEANRLERVASWQGINLERVLALKPDLILAWRGGNPQKVLDQLSGFGIPIVYTDADTIDGIAANLSQLAPYSPHPEEAQQAAQKLLEQKTALEKRYKKADAPPINVFLQFSNQPLFTASGKTLQSEVVSLCGGKNVFADSPAPWPQVSREQVLARRPEAILIAGDGSQEENVRAFWRGQLEVPIISVPEDWFNRSGPRIMLAAEAVCQKLSQISSGS</sequence>
<dbReference type="Pfam" id="PF01497">
    <property type="entry name" value="Peripla_BP_2"/>
    <property type="match status" value="1"/>
</dbReference>
<evidence type="ECO:0000256" key="4">
    <source>
        <dbReference type="ARBA" id="ARBA00023157"/>
    </source>
</evidence>
<feature type="domain" description="Fe/B12 periplasmic-binding" evidence="6">
    <location>
        <begin position="25"/>
        <end position="273"/>
    </location>
</feature>
<evidence type="ECO:0000256" key="3">
    <source>
        <dbReference type="ARBA" id="ARBA00022764"/>
    </source>
</evidence>
<keyword evidence="4 5" id="KW-1015">Disulfide bond</keyword>
<accession>A0AAV5N2J6</accession>
<evidence type="ECO:0000313" key="8">
    <source>
        <dbReference type="Proteomes" id="UP001058124"/>
    </source>
</evidence>
<dbReference type="PANTHER" id="PTHR42860">
    <property type="entry name" value="VITAMIN B12-BINDING PROTEIN"/>
    <property type="match status" value="1"/>
</dbReference>
<dbReference type="PANTHER" id="PTHR42860:SF1">
    <property type="entry name" value="VITAMIN B12-BINDING PROTEIN"/>
    <property type="match status" value="1"/>
</dbReference>
<dbReference type="EMBL" id="BRLH01000005">
    <property type="protein sequence ID" value="GKX56321.1"/>
    <property type="molecule type" value="Genomic_DNA"/>
</dbReference>
<dbReference type="SUPFAM" id="SSF53807">
    <property type="entry name" value="Helical backbone' metal receptor"/>
    <property type="match status" value="1"/>
</dbReference>
<dbReference type="PROSITE" id="PS50983">
    <property type="entry name" value="FE_B12_PBP"/>
    <property type="match status" value="1"/>
</dbReference>
<dbReference type="GO" id="GO:0015889">
    <property type="term" value="P:cobalamin transport"/>
    <property type="evidence" value="ECO:0007669"/>
    <property type="project" value="UniProtKB-UniRule"/>
</dbReference>
<dbReference type="AlphaFoldDB" id="A0AAV5N2J6"/>
<dbReference type="CDD" id="cd01144">
    <property type="entry name" value="BtuF"/>
    <property type="match status" value="1"/>
</dbReference>